<name>A0A917BK68_9ACTN</name>
<protein>
    <submittedName>
        <fullName evidence="2">Alpha/beta hydrolase</fullName>
    </submittedName>
</protein>
<comment type="caution">
    <text evidence="2">The sequence shown here is derived from an EMBL/GenBank/DDBJ whole genome shotgun (WGS) entry which is preliminary data.</text>
</comment>
<dbReference type="GO" id="GO:0016787">
    <property type="term" value="F:hydrolase activity"/>
    <property type="evidence" value="ECO:0007669"/>
    <property type="project" value="UniProtKB-KW"/>
</dbReference>
<evidence type="ECO:0000256" key="1">
    <source>
        <dbReference type="SAM" id="SignalP"/>
    </source>
</evidence>
<keyword evidence="1" id="KW-0732">Signal</keyword>
<feature type="signal peptide" evidence="1">
    <location>
        <begin position="1"/>
        <end position="17"/>
    </location>
</feature>
<proteinExistence type="predicted"/>
<dbReference type="InterPro" id="IPR029058">
    <property type="entry name" value="AB_hydrolase_fold"/>
</dbReference>
<dbReference type="Gene3D" id="3.40.50.1820">
    <property type="entry name" value="alpha/beta hydrolase"/>
    <property type="match status" value="1"/>
</dbReference>
<organism evidence="2 3">
    <name type="scientific">Marmoricola endophyticus</name>
    <dbReference type="NCBI Taxonomy" id="2040280"/>
    <lineage>
        <taxon>Bacteria</taxon>
        <taxon>Bacillati</taxon>
        <taxon>Actinomycetota</taxon>
        <taxon>Actinomycetes</taxon>
        <taxon>Propionibacteriales</taxon>
        <taxon>Nocardioidaceae</taxon>
        <taxon>Marmoricola</taxon>
    </lineage>
</organism>
<dbReference type="Proteomes" id="UP000649179">
    <property type="component" value="Unassembled WGS sequence"/>
</dbReference>
<reference evidence="2" key="1">
    <citation type="journal article" date="2014" name="Int. J. Syst. Evol. Microbiol.">
        <title>Complete genome sequence of Corynebacterium casei LMG S-19264T (=DSM 44701T), isolated from a smear-ripened cheese.</title>
        <authorList>
            <consortium name="US DOE Joint Genome Institute (JGI-PGF)"/>
            <person name="Walter F."/>
            <person name="Albersmeier A."/>
            <person name="Kalinowski J."/>
            <person name="Ruckert C."/>
        </authorList>
    </citation>
    <scope>NUCLEOTIDE SEQUENCE</scope>
    <source>
        <strain evidence="2">CGMCC 1.16067</strain>
    </source>
</reference>
<evidence type="ECO:0000313" key="3">
    <source>
        <dbReference type="Proteomes" id="UP000649179"/>
    </source>
</evidence>
<keyword evidence="2" id="KW-0378">Hydrolase</keyword>
<accession>A0A917BK68</accession>
<keyword evidence="3" id="KW-1185">Reference proteome</keyword>
<feature type="chain" id="PRO_5039246714" evidence="1">
    <location>
        <begin position="18"/>
        <end position="460"/>
    </location>
</feature>
<dbReference type="AlphaFoldDB" id="A0A917BK68"/>
<dbReference type="EMBL" id="BMKQ01000001">
    <property type="protein sequence ID" value="GGF46907.1"/>
    <property type="molecule type" value="Genomic_DNA"/>
</dbReference>
<dbReference type="RefSeq" id="WP_188779733.1">
    <property type="nucleotide sequence ID" value="NZ_BMKQ01000001.1"/>
</dbReference>
<sequence>MVRSVRALVATATLALAAVALAPAGQADSPPGSQPYPGYTISAPALKPLVVDGQRTRVVQGVRKHAAYDIEIPRDWNGQLVMWAHGYRGNGSTLSVDVPSFGLRRTFLEHGYAWAASSYARNGYDVASGITTTYDLARYAALRLPRQPERTYVAGASMGGHVIGRSLEQYPRFYAGAMPMCGVLGDHQLFDWFLSYNLVAQDLADHPAAYPPRPDYLTADVPAIEKALGIATLTPGGPDTTNARGAQLRDVATRLTGGERPGADQAFAYWKDFPFTLYQVDNGGSLAENPGRLAQNLDTDYRPNRPARVNRTVQRVAPRDAASRTTNRLTQVPTIQGRPDVPVLSLHGLGDYYVPFDEEQIYARDVAANHQQSLLVQRAIREAGHCEFTPTEAARGFADLTRWVESRDAKGPVLRPEGDDVLKPAAVADPSYGCRFTDPAAYDDPKAYPTRSLYPRCPAG</sequence>
<dbReference type="SUPFAM" id="SSF53474">
    <property type="entry name" value="alpha/beta-Hydrolases"/>
    <property type="match status" value="1"/>
</dbReference>
<reference evidence="2" key="2">
    <citation type="submission" date="2020-09" db="EMBL/GenBank/DDBJ databases">
        <authorList>
            <person name="Sun Q."/>
            <person name="Zhou Y."/>
        </authorList>
    </citation>
    <scope>NUCLEOTIDE SEQUENCE</scope>
    <source>
        <strain evidence="2">CGMCC 1.16067</strain>
    </source>
</reference>
<gene>
    <name evidence="2" type="ORF">GCM10011519_21130</name>
</gene>
<evidence type="ECO:0000313" key="2">
    <source>
        <dbReference type="EMBL" id="GGF46907.1"/>
    </source>
</evidence>